<dbReference type="GeneID" id="9940377"/>
<proteinExistence type="predicted"/>
<dbReference type="CTD" id="9940377"/>
<dbReference type="AlphaFoldDB" id="A0A1S0U5G5"/>
<evidence type="ECO:0000313" key="2">
    <source>
        <dbReference type="EMBL" id="EFO25496.1"/>
    </source>
</evidence>
<dbReference type="EMBL" id="JH712203">
    <property type="protein sequence ID" value="EFO25496.1"/>
    <property type="molecule type" value="Genomic_DNA"/>
</dbReference>
<dbReference type="RefSeq" id="XP_003138571.1">
    <property type="nucleotide sequence ID" value="XM_003138523.1"/>
</dbReference>
<sequence>MLKYFSQEKHEFVAKDREMVKINNSINCLKKQIAYAKIRSRKNHEIINKFRDRLLYLCDEFYDTKRLFEGGKKINTPSVSADTDYIIDLQNELKTTENKIQLLRDKLNVCQRHISELRIQLVLTDQKVKQSEKDKAQLQILCAKAEITSLQCQIQENREGLF</sequence>
<organism evidence="2">
    <name type="scientific">Loa loa</name>
    <name type="common">Eye worm</name>
    <name type="synonym">Filaria loa</name>
    <dbReference type="NCBI Taxonomy" id="7209"/>
    <lineage>
        <taxon>Eukaryota</taxon>
        <taxon>Metazoa</taxon>
        <taxon>Ecdysozoa</taxon>
        <taxon>Nematoda</taxon>
        <taxon>Chromadorea</taxon>
        <taxon>Rhabditida</taxon>
        <taxon>Spirurina</taxon>
        <taxon>Spiruromorpha</taxon>
        <taxon>Filarioidea</taxon>
        <taxon>Onchocercidae</taxon>
        <taxon>Loa</taxon>
    </lineage>
</organism>
<evidence type="ECO:0000256" key="1">
    <source>
        <dbReference type="SAM" id="Coils"/>
    </source>
</evidence>
<dbReference type="OMA" id="CLRNEFH"/>
<dbReference type="OrthoDB" id="5815915at2759"/>
<accession>A0A1S0U5G5</accession>
<keyword evidence="1" id="KW-0175">Coiled coil</keyword>
<name>A0A1S0U5G5_LOALO</name>
<protein>
    <submittedName>
        <fullName evidence="2">Uncharacterized protein</fullName>
    </submittedName>
</protein>
<reference evidence="2" key="1">
    <citation type="submission" date="2012-04" db="EMBL/GenBank/DDBJ databases">
        <title>The Genome Sequence of Loa loa.</title>
        <authorList>
            <consortium name="The Broad Institute Genome Sequencing Platform"/>
            <consortium name="Broad Institute Genome Sequencing Center for Infectious Disease"/>
            <person name="Nutman T.B."/>
            <person name="Fink D.L."/>
            <person name="Russ C."/>
            <person name="Young S."/>
            <person name="Zeng Q."/>
            <person name="Gargeya S."/>
            <person name="Alvarado L."/>
            <person name="Berlin A."/>
            <person name="Chapman S.B."/>
            <person name="Chen Z."/>
            <person name="Freedman E."/>
            <person name="Gellesch M."/>
            <person name="Goldberg J."/>
            <person name="Griggs A."/>
            <person name="Gujja S."/>
            <person name="Heilman E.R."/>
            <person name="Heiman D."/>
            <person name="Howarth C."/>
            <person name="Mehta T."/>
            <person name="Neiman D."/>
            <person name="Pearson M."/>
            <person name="Roberts A."/>
            <person name="Saif S."/>
            <person name="Shea T."/>
            <person name="Shenoy N."/>
            <person name="Sisk P."/>
            <person name="Stolte C."/>
            <person name="Sykes S."/>
            <person name="White J."/>
            <person name="Yandava C."/>
            <person name="Haas B."/>
            <person name="Henn M.R."/>
            <person name="Nusbaum C."/>
            <person name="Birren B."/>
        </authorList>
    </citation>
    <scope>NUCLEOTIDE SEQUENCE [LARGE SCALE GENOMIC DNA]</scope>
</reference>
<dbReference type="InParanoid" id="A0A1S0U5G5"/>
<gene>
    <name evidence="2" type="ORF">LOAG_02986</name>
</gene>
<dbReference type="KEGG" id="loa:LOAG_02986"/>
<feature type="coiled-coil region" evidence="1">
    <location>
        <begin position="86"/>
        <end position="148"/>
    </location>
</feature>